<dbReference type="GO" id="GO:0003700">
    <property type="term" value="F:DNA-binding transcription factor activity"/>
    <property type="evidence" value="ECO:0007669"/>
    <property type="project" value="InterPro"/>
</dbReference>
<feature type="compositionally biased region" description="Low complexity" evidence="1">
    <location>
        <begin position="181"/>
        <end position="198"/>
    </location>
</feature>
<evidence type="ECO:0000313" key="4">
    <source>
        <dbReference type="Proteomes" id="UP001355207"/>
    </source>
</evidence>
<feature type="compositionally biased region" description="Low complexity" evidence="1">
    <location>
        <begin position="207"/>
        <end position="222"/>
    </location>
</feature>
<protein>
    <recommendedName>
        <fullName evidence="2">BZIP domain-containing protein</fullName>
    </recommendedName>
</protein>
<feature type="compositionally biased region" description="Low complexity" evidence="1">
    <location>
        <begin position="143"/>
        <end position="173"/>
    </location>
</feature>
<proteinExistence type="predicted"/>
<evidence type="ECO:0000259" key="2">
    <source>
        <dbReference type="PROSITE" id="PS00036"/>
    </source>
</evidence>
<dbReference type="PROSITE" id="PS00036">
    <property type="entry name" value="BZIP_BASIC"/>
    <property type="match status" value="1"/>
</dbReference>
<keyword evidence="4" id="KW-1185">Reference proteome</keyword>
<feature type="region of interest" description="Disordered" evidence="1">
    <location>
        <begin position="1"/>
        <end position="52"/>
    </location>
</feature>
<gene>
    <name evidence="3" type="ORF">L201_007053</name>
</gene>
<dbReference type="CDD" id="cd14688">
    <property type="entry name" value="bZIP_YAP"/>
    <property type="match status" value="1"/>
</dbReference>
<sequence length="319" mass="34555">MSPTSSISSKSLLSNFKGNSTTSLMNLGDDMDGRTRNAKAQKRHREKQKARVKALEESVQVLTAQLEDARRQLGQLPYPPGPSRMPLGNSPEFAQLQSENGYLRDENADLRRQLYTLRVTYGQENPNGNQMPSPPPRHGSGQGRSNTNPSGSSNPGNNDSNNNNDPYRNSSGNGNRSRVLSASSAPSASPYVGSSSFPADLRAHSLSNSNNNNNNSSNNSNNGGSANRPQQIESNYPVRYEGHMYPPTAPPPHALPRSQMYNVEGMPYGGRGGGEGGENMPWGSESGPPPFAGSMGYQPVNFHENNSSNNVSEPWRQDH</sequence>
<dbReference type="GeneID" id="91097722"/>
<reference evidence="3 4" key="1">
    <citation type="submission" date="2024-01" db="EMBL/GenBank/DDBJ databases">
        <title>Comparative genomics of Cryptococcus and Kwoniella reveals pathogenesis evolution and contrasting modes of karyotype evolution via chromosome fusion or intercentromeric recombination.</title>
        <authorList>
            <person name="Coelho M.A."/>
            <person name="David-Palma M."/>
            <person name="Shea T."/>
            <person name="Bowers K."/>
            <person name="McGinley-Smith S."/>
            <person name="Mohammad A.W."/>
            <person name="Gnirke A."/>
            <person name="Yurkov A.M."/>
            <person name="Nowrousian M."/>
            <person name="Sun S."/>
            <person name="Cuomo C.A."/>
            <person name="Heitman J."/>
        </authorList>
    </citation>
    <scope>NUCLEOTIDE SEQUENCE [LARGE SCALE GENOMIC DNA]</scope>
    <source>
        <strain evidence="3 4">CBS 6074</strain>
    </source>
</reference>
<evidence type="ECO:0000313" key="3">
    <source>
        <dbReference type="EMBL" id="WWC92099.1"/>
    </source>
</evidence>
<name>A0AAX4K3Z0_9TREE</name>
<feature type="domain" description="BZIP" evidence="2">
    <location>
        <begin position="34"/>
        <end position="47"/>
    </location>
</feature>
<feature type="region of interest" description="Disordered" evidence="1">
    <location>
        <begin position="122"/>
        <end position="319"/>
    </location>
</feature>
<dbReference type="Gene3D" id="1.20.5.170">
    <property type="match status" value="1"/>
</dbReference>
<feature type="compositionally biased region" description="Low complexity" evidence="1">
    <location>
        <begin position="1"/>
        <end position="14"/>
    </location>
</feature>
<accession>A0AAX4K3Z0</accession>
<dbReference type="Proteomes" id="UP001355207">
    <property type="component" value="Chromosome 10"/>
</dbReference>
<evidence type="ECO:0000256" key="1">
    <source>
        <dbReference type="SAM" id="MobiDB-lite"/>
    </source>
</evidence>
<dbReference type="RefSeq" id="XP_066078861.1">
    <property type="nucleotide sequence ID" value="XM_066222764.1"/>
</dbReference>
<dbReference type="InterPro" id="IPR004827">
    <property type="entry name" value="bZIP"/>
</dbReference>
<feature type="compositionally biased region" description="Polar residues" evidence="1">
    <location>
        <begin position="303"/>
        <end position="312"/>
    </location>
</feature>
<organism evidence="3 4">
    <name type="scientific">Kwoniella dendrophila CBS 6074</name>
    <dbReference type="NCBI Taxonomy" id="1295534"/>
    <lineage>
        <taxon>Eukaryota</taxon>
        <taxon>Fungi</taxon>
        <taxon>Dikarya</taxon>
        <taxon>Basidiomycota</taxon>
        <taxon>Agaricomycotina</taxon>
        <taxon>Tremellomycetes</taxon>
        <taxon>Tremellales</taxon>
        <taxon>Cryptococcaceae</taxon>
        <taxon>Kwoniella</taxon>
    </lineage>
</organism>
<feature type="compositionally biased region" description="Gly residues" evidence="1">
    <location>
        <begin position="267"/>
        <end position="277"/>
    </location>
</feature>
<feature type="region of interest" description="Disordered" evidence="1">
    <location>
        <begin position="73"/>
        <end position="92"/>
    </location>
</feature>
<feature type="compositionally biased region" description="Polar residues" evidence="1">
    <location>
        <begin position="223"/>
        <end position="234"/>
    </location>
</feature>
<dbReference type="EMBL" id="CP144107">
    <property type="protein sequence ID" value="WWC92099.1"/>
    <property type="molecule type" value="Genomic_DNA"/>
</dbReference>
<feature type="compositionally biased region" description="Basic residues" evidence="1">
    <location>
        <begin position="36"/>
        <end position="52"/>
    </location>
</feature>
<dbReference type="AlphaFoldDB" id="A0AAX4K3Z0"/>
<feature type="compositionally biased region" description="Polar residues" evidence="1">
    <location>
        <begin position="16"/>
        <end position="25"/>
    </location>
</feature>
<feature type="compositionally biased region" description="Polar residues" evidence="1">
    <location>
        <begin position="122"/>
        <end position="131"/>
    </location>
</feature>